<reference evidence="3" key="1">
    <citation type="submission" date="2019-03" db="EMBL/GenBank/DDBJ databases">
        <title>Snf2 controls pulcherriminic acid biosynthesis and connects pigmentation and antifungal activity of the yeast Metschnikowia pulcherrima.</title>
        <authorList>
            <person name="Gore-Lloyd D."/>
            <person name="Sumann I."/>
            <person name="Brachmann A.O."/>
            <person name="Schneeberger K."/>
            <person name="Ortiz-Merino R.A."/>
            <person name="Moreno-Beltran M."/>
            <person name="Schlaefli M."/>
            <person name="Kirner P."/>
            <person name="Santos Kron A."/>
            <person name="Wolfe K.H."/>
            <person name="Piel J."/>
            <person name="Ahrens C.H."/>
            <person name="Henk D."/>
            <person name="Freimoser F.M."/>
        </authorList>
    </citation>
    <scope>NUCLEOTIDE SEQUENCE [LARGE SCALE GENOMIC DNA]</scope>
    <source>
        <strain evidence="3">APC 1.2</strain>
    </source>
</reference>
<evidence type="ECO:0000256" key="1">
    <source>
        <dbReference type="SAM" id="MobiDB-lite"/>
    </source>
</evidence>
<feature type="compositionally biased region" description="Basic and acidic residues" evidence="1">
    <location>
        <begin position="468"/>
        <end position="481"/>
    </location>
</feature>
<evidence type="ECO:0000313" key="3">
    <source>
        <dbReference type="Proteomes" id="UP000292447"/>
    </source>
</evidence>
<dbReference type="AlphaFoldDB" id="A0A4P6XVZ1"/>
<dbReference type="EMBL" id="CP034461">
    <property type="protein sequence ID" value="QBM90438.1"/>
    <property type="molecule type" value="Genomic_DNA"/>
</dbReference>
<protein>
    <submittedName>
        <fullName evidence="2">Uncharacterized protein</fullName>
    </submittedName>
</protein>
<feature type="compositionally biased region" description="Polar residues" evidence="1">
    <location>
        <begin position="493"/>
        <end position="506"/>
    </location>
</feature>
<evidence type="ECO:0000313" key="2">
    <source>
        <dbReference type="EMBL" id="QBM90438.1"/>
    </source>
</evidence>
<dbReference type="STRING" id="2163413.A0A4P6XVZ1"/>
<gene>
    <name evidence="2" type="ORF">METSCH_F00190</name>
</gene>
<organism evidence="2 3">
    <name type="scientific">Metschnikowia aff. pulcherrima</name>
    <dbReference type="NCBI Taxonomy" id="2163413"/>
    <lineage>
        <taxon>Eukaryota</taxon>
        <taxon>Fungi</taxon>
        <taxon>Dikarya</taxon>
        <taxon>Ascomycota</taxon>
        <taxon>Saccharomycotina</taxon>
        <taxon>Pichiomycetes</taxon>
        <taxon>Metschnikowiaceae</taxon>
        <taxon>Metschnikowia</taxon>
    </lineage>
</organism>
<dbReference type="Proteomes" id="UP000292447">
    <property type="component" value="Chromosome VI"/>
</dbReference>
<accession>A0A4P6XVZ1</accession>
<feature type="region of interest" description="Disordered" evidence="1">
    <location>
        <begin position="468"/>
        <end position="524"/>
    </location>
</feature>
<sequence>MPEIRSLKLIHYDLPRIFFRHKKLDNWSSYKPEMSVSFIDWEHVCIGLSTKVAVCVSDGDTCLVLIFVLGEEQPIVIEADALGVERFQWLPFYLEESSAYLNSTLLAIFTKFGLELRVYSIAHTHMLFSIPKPLINQIFIRPGNSGVWSVVVSSFHDKNSLQKLLRDDRSSSWPSLLHFYTDGITCSLLAALRLDFDPSPQANFVWSESAKWLLYFDTHHSLYAHRLAVFNLLGVHDRDVEDITDHVSQATRSLNYEPESIETRIAGISPKVTWGNSDSIDYILVIPTKTKSSLNIRVSDVTSMSQSVIHRLDLNTGQVWLVLPTPVKTLQYRKVSTLPLTRSLSWSRVFSFGSSHVLAADNCVVILASGAGLQFEVLTTILHSQPLIDSKRLGNGHHVLAFADHIALQSPAGMEVITSTDWRYSEIVMIENHEKLVISVVESSSSGTTWSQIDHDLSERNRAVKQFHRDETGTDGKETRQRLGQGGRDAESLMNTAVSRPVSDSSGLREEITDTFQAQKRRRR</sequence>
<keyword evidence="3" id="KW-1185">Reference proteome</keyword>
<proteinExistence type="predicted"/>
<name>A0A4P6XVZ1_9ASCO</name>